<comment type="subcellular location">
    <subcellularLocation>
        <location evidence="3">Cytoplasm</location>
    </subcellularLocation>
</comment>
<evidence type="ECO:0000256" key="1">
    <source>
        <dbReference type="ARBA" id="ARBA00006770"/>
    </source>
</evidence>
<proteinExistence type="inferred from homology"/>
<dbReference type="HAMAP" id="MF_00579">
    <property type="entry name" value="FTR"/>
    <property type="match status" value="1"/>
</dbReference>
<comment type="subunit">
    <text evidence="3">Homotetramer.</text>
</comment>
<comment type="caution">
    <text evidence="6">The sequence shown here is derived from an EMBL/GenBank/DDBJ whole genome shotgun (WGS) entry which is preliminary data.</text>
</comment>
<dbReference type="GO" id="GO:0006730">
    <property type="term" value="P:one-carbon metabolic process"/>
    <property type="evidence" value="ECO:0007669"/>
    <property type="project" value="UniProtKB-UniRule"/>
</dbReference>
<dbReference type="Pfam" id="PF01913">
    <property type="entry name" value="FTR"/>
    <property type="match status" value="1"/>
</dbReference>
<sequence>MKLRGAEIVDTFAEAFPMWGARVVITAATPAWALEAGRSMTGFATSVIGCKCEAGIERELAPDETPDGRPGVSALLFAMDREGVGKRLVERVGQCVLTSPTSACFNGLDDVEHTVDVGGQLRFFGDGFQASKVLDGQRYWRVPVMEGEFLVQERFGVVEGVAGGNLIMLGRDASSALRSAEAAASAMRSVEGVIMPFPGGIARSGSKVGSRYSALPASTNDVLCPTLRGQVEHTDVPPDVEAVFEIVIDGLALEPVREAMRRGLVAAAEAGASQVTAGNYGGNLGPHHIHLRELMP</sequence>
<dbReference type="InterPro" id="IPR002770">
    <property type="entry name" value="ForMFR_H4MPT_ForTrfase_C"/>
</dbReference>
<name>A0A9X3MNZ5_9ACTN</name>
<evidence type="ECO:0000259" key="5">
    <source>
        <dbReference type="Pfam" id="PF02741"/>
    </source>
</evidence>
<dbReference type="InterPro" id="IPR014053">
    <property type="entry name" value="ForMFR_H4MPT_ForTrfase"/>
</dbReference>
<comment type="function">
    <text evidence="3">Catalyzes the transfer of a formyl group from 5-formyl tetrahydromethanopterin (5-formyl-H(4)MPT) to methanofuran (MFR) to produce formylmethanofuran (formyl-MFR) and tetrahydromethanopterin (H(4)MPT).</text>
</comment>
<dbReference type="EC" id="2.3.1.101" evidence="3"/>
<protein>
    <recommendedName>
        <fullName evidence="3">Formylmethanofuran--tetrahydromethanopterin formyltransferase</fullName>
        <shortName evidence="3">Ftr</shortName>
        <ecNumber evidence="3">2.3.1.101</ecNumber>
    </recommendedName>
    <alternativeName>
        <fullName evidence="3">H4MPT formyltransferase</fullName>
    </alternativeName>
</protein>
<comment type="pathway">
    <text evidence="3">One-carbon metabolism; formaldehyde degradation; formate from formaldehyde (H(4)MPT route): step 4/5.</text>
</comment>
<evidence type="ECO:0000313" key="7">
    <source>
        <dbReference type="Proteomes" id="UP001149140"/>
    </source>
</evidence>
<reference evidence="6" key="1">
    <citation type="submission" date="2022-10" db="EMBL/GenBank/DDBJ databases">
        <title>The WGS of Solirubrobacter ginsenosidimutans DSM 21036.</title>
        <authorList>
            <person name="Jiang Z."/>
        </authorList>
    </citation>
    <scope>NUCLEOTIDE SEQUENCE</scope>
    <source>
        <strain evidence="6">DSM 21036</strain>
    </source>
</reference>
<evidence type="ECO:0000256" key="3">
    <source>
        <dbReference type="HAMAP-Rule" id="MF_00579"/>
    </source>
</evidence>
<dbReference type="AlphaFoldDB" id="A0A9X3MNZ5"/>
<dbReference type="SUPFAM" id="SSF55112">
    <property type="entry name" value="Formylmethanofuran:tetrahydromethanopterin formyltransferase"/>
    <property type="match status" value="2"/>
</dbReference>
<dbReference type="Gene3D" id="3.30.70.520">
    <property type="match status" value="2"/>
</dbReference>
<comment type="similarity">
    <text evidence="1 3">Belongs to the FTR family.</text>
</comment>
<dbReference type="NCBIfam" id="NF002554">
    <property type="entry name" value="PRK02114.1"/>
    <property type="match status" value="1"/>
</dbReference>
<feature type="domain" description="Formylmethanofuran: tetrahydromethanopterin formyltransferase Ftr N-terminal" evidence="4">
    <location>
        <begin position="1"/>
        <end position="144"/>
    </location>
</feature>
<dbReference type="EMBL" id="JAPDOD010000004">
    <property type="protein sequence ID" value="MDA0159964.1"/>
    <property type="molecule type" value="Genomic_DNA"/>
</dbReference>
<dbReference type="GO" id="GO:0030270">
    <property type="term" value="F:formylmethanofuran-tetrahydromethanopterin N-formyltransferase activity"/>
    <property type="evidence" value="ECO:0007669"/>
    <property type="project" value="UniProtKB-UniRule"/>
</dbReference>
<keyword evidence="7" id="KW-1185">Reference proteome</keyword>
<keyword evidence="3" id="KW-0554">One-carbon metabolism</keyword>
<keyword evidence="3" id="KW-0963">Cytoplasm</keyword>
<keyword evidence="2 3" id="KW-0808">Transferase</keyword>
<organism evidence="6 7">
    <name type="scientific">Solirubrobacter ginsenosidimutans</name>
    <dbReference type="NCBI Taxonomy" id="490573"/>
    <lineage>
        <taxon>Bacteria</taxon>
        <taxon>Bacillati</taxon>
        <taxon>Actinomycetota</taxon>
        <taxon>Thermoleophilia</taxon>
        <taxon>Solirubrobacterales</taxon>
        <taxon>Solirubrobacteraceae</taxon>
        <taxon>Solirubrobacter</taxon>
    </lineage>
</organism>
<feature type="domain" description="Formylmethanofuran: tetrahydromethanopterin formyltransferase Ftr C-terminal" evidence="5">
    <location>
        <begin position="147"/>
        <end position="294"/>
    </location>
</feature>
<accession>A0A9X3MNZ5</accession>
<dbReference type="GO" id="GO:0046294">
    <property type="term" value="P:formaldehyde catabolic process"/>
    <property type="evidence" value="ECO:0007669"/>
    <property type="project" value="UniProtKB-UniRule"/>
</dbReference>
<dbReference type="GO" id="GO:0005737">
    <property type="term" value="C:cytoplasm"/>
    <property type="evidence" value="ECO:0007669"/>
    <property type="project" value="UniProtKB-SubCell"/>
</dbReference>
<dbReference type="NCBIfam" id="TIGR03119">
    <property type="entry name" value="one_C_fhcD"/>
    <property type="match status" value="1"/>
</dbReference>
<evidence type="ECO:0000259" key="4">
    <source>
        <dbReference type="Pfam" id="PF01913"/>
    </source>
</evidence>
<evidence type="ECO:0000313" key="6">
    <source>
        <dbReference type="EMBL" id="MDA0159964.1"/>
    </source>
</evidence>
<evidence type="ECO:0000256" key="2">
    <source>
        <dbReference type="ARBA" id="ARBA00022679"/>
    </source>
</evidence>
<dbReference type="Pfam" id="PF02741">
    <property type="entry name" value="FTR_C"/>
    <property type="match status" value="1"/>
</dbReference>
<gene>
    <name evidence="6" type="primary">fhcD</name>
    <name evidence="3" type="synonym">ffsA</name>
    <name evidence="6" type="ORF">OM076_06810</name>
</gene>
<keyword evidence="3 6" id="KW-0012">Acyltransferase</keyword>
<dbReference type="RefSeq" id="WP_270038734.1">
    <property type="nucleotide sequence ID" value="NZ_JAPDOD010000004.1"/>
</dbReference>
<dbReference type="InterPro" id="IPR022667">
    <property type="entry name" value="ForMFR_H4MPT_ForTrfase_N"/>
</dbReference>
<dbReference type="Proteomes" id="UP001149140">
    <property type="component" value="Unassembled WGS sequence"/>
</dbReference>
<dbReference type="InterPro" id="IPR023447">
    <property type="entry name" value="ForMFR_H4MPT_ForTrfase_fd-like"/>
</dbReference>
<dbReference type="PIRSF" id="PIRSF006414">
    <property type="entry name" value="Ftr_formyl_trnsf"/>
    <property type="match status" value="1"/>
</dbReference>
<comment type="catalytic activity">
    <reaction evidence="3">
        <text>N-formylmethanofuran + 5,6,7,8-tetrahydromethanopterin + H(+) = N(5)-formyl-5,6,7,8-tetrahydromethanopterin + methanofuran</text>
        <dbReference type="Rhea" id="RHEA:18061"/>
        <dbReference type="ChEBI" id="CHEBI:15378"/>
        <dbReference type="ChEBI" id="CHEBI:57727"/>
        <dbReference type="ChEBI" id="CHEBI:58018"/>
        <dbReference type="ChEBI" id="CHEBI:58103"/>
        <dbReference type="ChEBI" id="CHEBI:58151"/>
        <dbReference type="EC" id="2.3.1.101"/>
    </reaction>
</comment>